<dbReference type="RefSeq" id="WP_044616582.1">
    <property type="nucleotide sequence ID" value="NZ_CP007142.1"/>
</dbReference>
<dbReference type="AlphaFoldDB" id="A0A0C5V333"/>
<evidence type="ECO:0000313" key="3">
    <source>
        <dbReference type="Proteomes" id="UP000032266"/>
    </source>
</evidence>
<protein>
    <submittedName>
        <fullName evidence="2">Putative transporter component</fullName>
    </submittedName>
</protein>
<proteinExistence type="predicted"/>
<keyword evidence="1" id="KW-1133">Transmembrane helix</keyword>
<dbReference type="OrthoDB" id="9790409at2"/>
<dbReference type="InterPro" id="IPR046513">
    <property type="entry name" value="DUF6691"/>
</dbReference>
<keyword evidence="1" id="KW-0472">Membrane</keyword>
<feature type="transmembrane region" description="Helical" evidence="1">
    <location>
        <begin position="7"/>
        <end position="27"/>
    </location>
</feature>
<keyword evidence="3" id="KW-1185">Reference proteome</keyword>
<dbReference type="KEGG" id="gsn:YC6258_01896"/>
<feature type="transmembrane region" description="Helical" evidence="1">
    <location>
        <begin position="47"/>
        <end position="65"/>
    </location>
</feature>
<evidence type="ECO:0000256" key="1">
    <source>
        <dbReference type="SAM" id="Phobius"/>
    </source>
</evidence>
<accession>A0A0C5V333</accession>
<sequence>MKLKSIITTLIPFFGGTLFGLGLLISGMNNPAKVRGFLDILGNWQPALIAVMASAVLIFGLAFQFSKRRKTPWFGDRFHLPGLSGISFRLLAGAVLFGIGWGLIGLCPGPALVDLASLHWPAVGFVVAMITGNRLAHYLVGPAR</sequence>
<dbReference type="Proteomes" id="UP000032266">
    <property type="component" value="Chromosome"/>
</dbReference>
<reference evidence="2 3" key="1">
    <citation type="submission" date="2014-01" db="EMBL/GenBank/DDBJ databases">
        <title>Full genme sequencing of cellulolytic bacterium Gynuella sunshinyii YC6258T gen. nov., sp. nov.</title>
        <authorList>
            <person name="Khan H."/>
            <person name="Chung E.J."/>
            <person name="Chung Y.R."/>
        </authorList>
    </citation>
    <scope>NUCLEOTIDE SEQUENCE [LARGE SCALE GENOMIC DNA]</scope>
    <source>
        <strain evidence="2 3">YC6258</strain>
    </source>
</reference>
<gene>
    <name evidence="2" type="ORF">YC6258_01896</name>
</gene>
<dbReference type="Pfam" id="PF20398">
    <property type="entry name" value="DUF6691"/>
    <property type="match status" value="1"/>
</dbReference>
<keyword evidence="1" id="KW-0812">Transmembrane</keyword>
<organism evidence="2 3">
    <name type="scientific">Gynuella sunshinyii YC6258</name>
    <dbReference type="NCBI Taxonomy" id="1445510"/>
    <lineage>
        <taxon>Bacteria</taxon>
        <taxon>Pseudomonadati</taxon>
        <taxon>Pseudomonadota</taxon>
        <taxon>Gammaproteobacteria</taxon>
        <taxon>Oceanospirillales</taxon>
        <taxon>Saccharospirillaceae</taxon>
        <taxon>Gynuella</taxon>
    </lineage>
</organism>
<dbReference type="STRING" id="1445510.YC6258_01896"/>
<dbReference type="EMBL" id="CP007142">
    <property type="protein sequence ID" value="AJQ93940.1"/>
    <property type="molecule type" value="Genomic_DNA"/>
</dbReference>
<name>A0A0C5V333_9GAMM</name>
<dbReference type="HOGENOM" id="CLU_037802_2_1_6"/>
<feature type="transmembrane region" description="Helical" evidence="1">
    <location>
        <begin position="86"/>
        <end position="106"/>
    </location>
</feature>
<feature type="transmembrane region" description="Helical" evidence="1">
    <location>
        <begin position="118"/>
        <end position="140"/>
    </location>
</feature>
<evidence type="ECO:0000313" key="2">
    <source>
        <dbReference type="EMBL" id="AJQ93940.1"/>
    </source>
</evidence>